<dbReference type="Pfam" id="PF14521">
    <property type="entry name" value="Aspzincin_M35"/>
    <property type="match status" value="1"/>
</dbReference>
<evidence type="ECO:0000256" key="2">
    <source>
        <dbReference type="ARBA" id="ARBA00010279"/>
    </source>
</evidence>
<sequence>MRTAFAASLACAAVLGVSAAPSIHVSTGVPAQVNGVDNLSITTVVTNTGDEALKILNNPGSALVSAETKTFEIANDKGSPAFTGMLVKYSPQYVVKNNDPADFTVLQPGESREVTHSLAGVYDFATAGPGEYKVSPLNTFQYVDGSGNLATIEATTEPATFEIGGNLVSSKVLHRRQPRLVGRQNSPQFLNCGDPQKAQVSSAVRAAEGYAQQATAYMSQVNRNTDRYSTWFGPYDANRAATVRSHFQRIMGQATRSTYDCAPPSCPNQSTFAYVYASQPGRVYLCGAFWRAPLTGTDSMAGTIVHEQTHFDINGGTRDHQYGQQGCKALASQRPDLAVMNADSHEYFAENNPAQQ</sequence>
<gene>
    <name evidence="10" type="ORF">CTheo_8119</name>
</gene>
<evidence type="ECO:0000313" key="10">
    <source>
        <dbReference type="EMBL" id="KAB5588440.1"/>
    </source>
</evidence>
<dbReference type="EMBL" id="SSOP01000454">
    <property type="protein sequence ID" value="KAB5588440.1"/>
    <property type="molecule type" value="Genomic_DNA"/>
</dbReference>
<keyword evidence="11" id="KW-1185">Reference proteome</keyword>
<evidence type="ECO:0000256" key="1">
    <source>
        <dbReference type="ARBA" id="ARBA00001947"/>
    </source>
</evidence>
<evidence type="ECO:0000256" key="3">
    <source>
        <dbReference type="ARBA" id="ARBA00022670"/>
    </source>
</evidence>
<dbReference type="Proteomes" id="UP000383932">
    <property type="component" value="Unassembled WGS sequence"/>
</dbReference>
<proteinExistence type="inferred from homology"/>
<dbReference type="InterPro" id="IPR050414">
    <property type="entry name" value="Fungal_M35_metalloproteases"/>
</dbReference>
<dbReference type="PANTHER" id="PTHR37016:SF3">
    <property type="entry name" value="NEUTRAL PROTEASE 2-RELATED"/>
    <property type="match status" value="1"/>
</dbReference>
<accession>A0A5N5Q9G6</accession>
<organism evidence="10 11">
    <name type="scientific">Ceratobasidium theobromae</name>
    <dbReference type="NCBI Taxonomy" id="1582974"/>
    <lineage>
        <taxon>Eukaryota</taxon>
        <taxon>Fungi</taxon>
        <taxon>Dikarya</taxon>
        <taxon>Basidiomycota</taxon>
        <taxon>Agaricomycotina</taxon>
        <taxon>Agaricomycetes</taxon>
        <taxon>Cantharellales</taxon>
        <taxon>Ceratobasidiaceae</taxon>
        <taxon>Ceratobasidium</taxon>
    </lineage>
</organism>
<dbReference type="Gene3D" id="3.40.390.10">
    <property type="entry name" value="Collagenase (Catalytic Domain)"/>
    <property type="match status" value="1"/>
</dbReference>
<evidence type="ECO:0000256" key="5">
    <source>
        <dbReference type="ARBA" id="ARBA00022801"/>
    </source>
</evidence>
<evidence type="ECO:0000256" key="7">
    <source>
        <dbReference type="ARBA" id="ARBA00023049"/>
    </source>
</evidence>
<dbReference type="PANTHER" id="PTHR37016">
    <property type="match status" value="1"/>
</dbReference>
<protein>
    <submittedName>
        <fullName evidence="10">Peptidyl-Lys metalloendopeptidase</fullName>
    </submittedName>
</protein>
<keyword evidence="5" id="KW-0378">Hydrolase</keyword>
<dbReference type="GO" id="GO:0046872">
    <property type="term" value="F:metal ion binding"/>
    <property type="evidence" value="ECO:0007669"/>
    <property type="project" value="UniProtKB-KW"/>
</dbReference>
<keyword evidence="6" id="KW-0862">Zinc</keyword>
<dbReference type="GO" id="GO:0006508">
    <property type="term" value="P:proteolysis"/>
    <property type="evidence" value="ECO:0007669"/>
    <property type="project" value="UniProtKB-KW"/>
</dbReference>
<dbReference type="OrthoDB" id="412874at2759"/>
<evidence type="ECO:0000259" key="9">
    <source>
        <dbReference type="SMART" id="SM01351"/>
    </source>
</evidence>
<reference evidence="10 11" key="1">
    <citation type="journal article" date="2019" name="Fungal Biol. Biotechnol.">
        <title>Draft genome sequence of fastidious pathogen Ceratobasidium theobromae, which causes vascular-streak dieback in Theobroma cacao.</title>
        <authorList>
            <person name="Ali S.S."/>
            <person name="Asman A."/>
            <person name="Shao J."/>
            <person name="Firmansyah A.P."/>
            <person name="Susilo A.W."/>
            <person name="Rosmana A."/>
            <person name="McMahon P."/>
            <person name="Junaid M."/>
            <person name="Guest D."/>
            <person name="Kheng T.Y."/>
            <person name="Meinhardt L.W."/>
            <person name="Bailey B.A."/>
        </authorList>
    </citation>
    <scope>NUCLEOTIDE SEQUENCE [LARGE SCALE GENOMIC DNA]</scope>
    <source>
        <strain evidence="10 11">CT2</strain>
    </source>
</reference>
<dbReference type="InterPro" id="IPR029463">
    <property type="entry name" value="Lys_MEP"/>
</dbReference>
<keyword evidence="4" id="KW-0479">Metal-binding</keyword>
<evidence type="ECO:0000256" key="4">
    <source>
        <dbReference type="ARBA" id="ARBA00022723"/>
    </source>
</evidence>
<dbReference type="GO" id="GO:0004222">
    <property type="term" value="F:metalloendopeptidase activity"/>
    <property type="evidence" value="ECO:0007669"/>
    <property type="project" value="InterPro"/>
</dbReference>
<feature type="chain" id="PRO_5024359712" evidence="8">
    <location>
        <begin position="20"/>
        <end position="356"/>
    </location>
</feature>
<feature type="domain" description="Lysine-specific metallo-endopeptidase" evidence="9">
    <location>
        <begin position="219"/>
        <end position="350"/>
    </location>
</feature>
<evidence type="ECO:0000256" key="6">
    <source>
        <dbReference type="ARBA" id="ARBA00022833"/>
    </source>
</evidence>
<keyword evidence="3" id="KW-0645">Protease</keyword>
<dbReference type="AlphaFoldDB" id="A0A5N5Q9G6"/>
<evidence type="ECO:0000256" key="8">
    <source>
        <dbReference type="SAM" id="SignalP"/>
    </source>
</evidence>
<dbReference type="SMART" id="SM01351">
    <property type="entry name" value="Aspzincin_M35"/>
    <property type="match status" value="1"/>
</dbReference>
<feature type="signal peptide" evidence="8">
    <location>
        <begin position="1"/>
        <end position="19"/>
    </location>
</feature>
<comment type="caution">
    <text evidence="10">The sequence shown here is derived from an EMBL/GenBank/DDBJ whole genome shotgun (WGS) entry which is preliminary data.</text>
</comment>
<dbReference type="SUPFAM" id="SSF55486">
    <property type="entry name" value="Metalloproteases ('zincins'), catalytic domain"/>
    <property type="match status" value="1"/>
</dbReference>
<evidence type="ECO:0000313" key="11">
    <source>
        <dbReference type="Proteomes" id="UP000383932"/>
    </source>
</evidence>
<dbReference type="Gene3D" id="2.60.40.2970">
    <property type="match status" value="1"/>
</dbReference>
<keyword evidence="7" id="KW-0482">Metalloprotease</keyword>
<dbReference type="InterPro" id="IPR024079">
    <property type="entry name" value="MetalloPept_cat_dom_sf"/>
</dbReference>
<comment type="similarity">
    <text evidence="2">Belongs to the peptidase M35 family.</text>
</comment>
<keyword evidence="8" id="KW-0732">Signal</keyword>
<name>A0A5N5Q9G6_9AGAM</name>
<comment type="cofactor">
    <cofactor evidence="1">
        <name>Zn(2+)</name>
        <dbReference type="ChEBI" id="CHEBI:29105"/>
    </cofactor>
</comment>